<reference evidence="1" key="2">
    <citation type="submission" date="2020-07" db="EMBL/GenBank/DDBJ databases">
        <authorList>
            <person name="Vera ALvarez R."/>
            <person name="Arias-Moreno D.M."/>
            <person name="Jimenez-Jacinto V."/>
            <person name="Jimenez-Bremont J.F."/>
            <person name="Swaminathan K."/>
            <person name="Moose S.P."/>
            <person name="Guerrero-Gonzalez M.L."/>
            <person name="Marino-Ramirez L."/>
            <person name="Landsman D."/>
            <person name="Rodriguez-Kessler M."/>
            <person name="Delgado-Sanchez P."/>
        </authorList>
    </citation>
    <scope>NUCLEOTIDE SEQUENCE</scope>
    <source>
        <tissue evidence="1">Cladode</tissue>
    </source>
</reference>
<organism evidence="1">
    <name type="scientific">Opuntia streptacantha</name>
    <name type="common">Prickly pear cactus</name>
    <name type="synonym">Opuntia cardona</name>
    <dbReference type="NCBI Taxonomy" id="393608"/>
    <lineage>
        <taxon>Eukaryota</taxon>
        <taxon>Viridiplantae</taxon>
        <taxon>Streptophyta</taxon>
        <taxon>Embryophyta</taxon>
        <taxon>Tracheophyta</taxon>
        <taxon>Spermatophyta</taxon>
        <taxon>Magnoliopsida</taxon>
        <taxon>eudicotyledons</taxon>
        <taxon>Gunneridae</taxon>
        <taxon>Pentapetalae</taxon>
        <taxon>Caryophyllales</taxon>
        <taxon>Cactineae</taxon>
        <taxon>Cactaceae</taxon>
        <taxon>Opuntioideae</taxon>
        <taxon>Opuntia</taxon>
    </lineage>
</organism>
<name>A0A7C9F380_OPUST</name>
<proteinExistence type="predicted"/>
<dbReference type="AlphaFoldDB" id="A0A7C9F380"/>
<evidence type="ECO:0000313" key="1">
    <source>
        <dbReference type="EMBL" id="MBA4676587.1"/>
    </source>
</evidence>
<sequence length="128" mass="13987">MLKYKLPSFPSITSSANLSFEPLTWDNIFVTPSSLTLSKPSTGSQTTRSPEVVVVSPSKVVLFTHFQFSNVPFFSNLLIHPSLVAVNNLPSLSTLTSSGFFKMPSPIFVTSSNAEANRRIAPRIPTIK</sequence>
<protein>
    <submittedName>
        <fullName evidence="1">Uncharacterized protein</fullName>
    </submittedName>
</protein>
<accession>A0A7C9F380</accession>
<dbReference type="EMBL" id="GISG01271988">
    <property type="protein sequence ID" value="MBA4676587.1"/>
    <property type="molecule type" value="Transcribed_RNA"/>
</dbReference>
<reference evidence="1" key="1">
    <citation type="journal article" date="2013" name="J. Plant Res.">
        <title>Effect of fungi and light on seed germination of three Opuntia species from semiarid lands of central Mexico.</title>
        <authorList>
            <person name="Delgado-Sanchez P."/>
            <person name="Jimenez-Bremont J.F."/>
            <person name="Guerrero-Gonzalez Mde L."/>
            <person name="Flores J."/>
        </authorList>
    </citation>
    <scope>NUCLEOTIDE SEQUENCE</scope>
    <source>
        <tissue evidence="1">Cladode</tissue>
    </source>
</reference>